<proteinExistence type="predicted"/>
<comment type="caution">
    <text evidence="1">The sequence shown here is derived from an EMBL/GenBank/DDBJ whole genome shotgun (WGS) entry which is preliminary data.</text>
</comment>
<keyword evidence="2" id="KW-1185">Reference proteome</keyword>
<name>A0ABQ4RVN8_9HYPH</name>
<organism evidence="1 2">
    <name type="scientific">Methylobacterium iners</name>
    <dbReference type="NCBI Taxonomy" id="418707"/>
    <lineage>
        <taxon>Bacteria</taxon>
        <taxon>Pseudomonadati</taxon>
        <taxon>Pseudomonadota</taxon>
        <taxon>Alphaproteobacteria</taxon>
        <taxon>Hyphomicrobiales</taxon>
        <taxon>Methylobacteriaceae</taxon>
        <taxon>Methylobacterium</taxon>
    </lineage>
</organism>
<dbReference type="Proteomes" id="UP001055125">
    <property type="component" value="Unassembled WGS sequence"/>
</dbReference>
<reference evidence="1" key="2">
    <citation type="submission" date="2021-08" db="EMBL/GenBank/DDBJ databases">
        <authorList>
            <person name="Tani A."/>
            <person name="Ola A."/>
            <person name="Ogura Y."/>
            <person name="Katsura K."/>
            <person name="Hayashi T."/>
        </authorList>
    </citation>
    <scope>NUCLEOTIDE SEQUENCE</scope>
    <source>
        <strain evidence="1">DSM 19015</strain>
    </source>
</reference>
<reference evidence="1" key="1">
    <citation type="journal article" date="2021" name="Front. Microbiol.">
        <title>Comprehensive Comparative Genomics and Phenotyping of Methylobacterium Species.</title>
        <authorList>
            <person name="Alessa O."/>
            <person name="Ogura Y."/>
            <person name="Fujitani Y."/>
            <person name="Takami H."/>
            <person name="Hayashi T."/>
            <person name="Sahin N."/>
            <person name="Tani A."/>
        </authorList>
    </citation>
    <scope>NUCLEOTIDE SEQUENCE</scope>
    <source>
        <strain evidence="1">DSM 19015</strain>
    </source>
</reference>
<dbReference type="EMBL" id="BPQP01000020">
    <property type="protein sequence ID" value="GJD94267.1"/>
    <property type="molecule type" value="Genomic_DNA"/>
</dbReference>
<evidence type="ECO:0000313" key="2">
    <source>
        <dbReference type="Proteomes" id="UP001055125"/>
    </source>
</evidence>
<protein>
    <submittedName>
        <fullName evidence="1">Uncharacterized protein</fullName>
    </submittedName>
</protein>
<evidence type="ECO:0000313" key="1">
    <source>
        <dbReference type="EMBL" id="GJD94267.1"/>
    </source>
</evidence>
<gene>
    <name evidence="1" type="ORF">OCOJLMKI_1469</name>
</gene>
<sequence>MLVGIAYLACFALVLELVHRAPEAPTDESS</sequence>
<accession>A0ABQ4RVN8</accession>